<accession>A0A6J4UKG9</accession>
<dbReference type="AlphaFoldDB" id="A0A6J4UKG9"/>
<dbReference type="EMBL" id="CADCWF010000114">
    <property type="protein sequence ID" value="CAA9551942.1"/>
    <property type="molecule type" value="Genomic_DNA"/>
</dbReference>
<name>A0A6J4UKG9_9BACT</name>
<feature type="non-terminal residue" evidence="2">
    <location>
        <position position="45"/>
    </location>
</feature>
<organism evidence="2">
    <name type="scientific">uncultured Thermomicrobiales bacterium</name>
    <dbReference type="NCBI Taxonomy" id="1645740"/>
    <lineage>
        <taxon>Bacteria</taxon>
        <taxon>Pseudomonadati</taxon>
        <taxon>Thermomicrobiota</taxon>
        <taxon>Thermomicrobia</taxon>
        <taxon>Thermomicrobiales</taxon>
        <taxon>environmental samples</taxon>
    </lineage>
</organism>
<sequence>CPGCPGGRQRPGERDPNRRSGRLCSCRRQRPAFAAERACQRHWSD</sequence>
<protein>
    <submittedName>
        <fullName evidence="2">Uncharacterized protein</fullName>
    </submittedName>
</protein>
<reference evidence="2" key="1">
    <citation type="submission" date="2020-02" db="EMBL/GenBank/DDBJ databases">
        <authorList>
            <person name="Meier V. D."/>
        </authorList>
    </citation>
    <scope>NUCLEOTIDE SEQUENCE</scope>
    <source>
        <strain evidence="2">AVDCRST_MAG59</strain>
    </source>
</reference>
<proteinExistence type="predicted"/>
<evidence type="ECO:0000313" key="2">
    <source>
        <dbReference type="EMBL" id="CAA9551942.1"/>
    </source>
</evidence>
<feature type="non-terminal residue" evidence="2">
    <location>
        <position position="1"/>
    </location>
</feature>
<evidence type="ECO:0000256" key="1">
    <source>
        <dbReference type="SAM" id="MobiDB-lite"/>
    </source>
</evidence>
<gene>
    <name evidence="2" type="ORF">AVDCRST_MAG59-1839</name>
</gene>
<feature type="region of interest" description="Disordered" evidence="1">
    <location>
        <begin position="1"/>
        <end position="20"/>
    </location>
</feature>